<dbReference type="PANTHER" id="PTHR33420:SF3">
    <property type="entry name" value="FIMBRIAL SUBUNIT ELFA"/>
    <property type="match status" value="1"/>
</dbReference>
<evidence type="ECO:0000256" key="2">
    <source>
        <dbReference type="ARBA" id="ARBA00006671"/>
    </source>
</evidence>
<comment type="caution">
    <text evidence="7">The sequence shown here is derived from an EMBL/GenBank/DDBJ whole genome shotgun (WGS) entry which is preliminary data.</text>
</comment>
<dbReference type="PANTHER" id="PTHR33420">
    <property type="entry name" value="FIMBRIAL SUBUNIT ELFA-RELATED"/>
    <property type="match status" value="1"/>
</dbReference>
<comment type="subcellular location">
    <subcellularLocation>
        <location evidence="1">Fimbrium</location>
    </subcellularLocation>
</comment>
<evidence type="ECO:0000256" key="5">
    <source>
        <dbReference type="SAM" id="SignalP"/>
    </source>
</evidence>
<dbReference type="GO" id="GO:0009289">
    <property type="term" value="C:pilus"/>
    <property type="evidence" value="ECO:0007669"/>
    <property type="project" value="UniProtKB-SubCell"/>
</dbReference>
<dbReference type="RefSeq" id="WP_032942393.1">
    <property type="nucleotide sequence ID" value="NZ_CP044098.1"/>
</dbReference>
<dbReference type="GO" id="GO:0043709">
    <property type="term" value="P:cell adhesion involved in single-species biofilm formation"/>
    <property type="evidence" value="ECO:0007669"/>
    <property type="project" value="TreeGrafter"/>
</dbReference>
<dbReference type="Gene3D" id="2.60.40.1090">
    <property type="entry name" value="Fimbrial-type adhesion domain"/>
    <property type="match status" value="1"/>
</dbReference>
<dbReference type="InterPro" id="IPR008966">
    <property type="entry name" value="Adhesion_dom_sf"/>
</dbReference>
<evidence type="ECO:0000256" key="1">
    <source>
        <dbReference type="ARBA" id="ARBA00004561"/>
    </source>
</evidence>
<organism evidence="7 8">
    <name type="scientific">Citrobacter portucalensis</name>
    <dbReference type="NCBI Taxonomy" id="1639133"/>
    <lineage>
        <taxon>Bacteria</taxon>
        <taxon>Pseudomonadati</taxon>
        <taxon>Pseudomonadota</taxon>
        <taxon>Gammaproteobacteria</taxon>
        <taxon>Enterobacterales</taxon>
        <taxon>Enterobacteriaceae</taxon>
        <taxon>Citrobacter</taxon>
        <taxon>Citrobacter freundii complex</taxon>
    </lineage>
</organism>
<keyword evidence="3 5" id="KW-0732">Signal</keyword>
<dbReference type="InterPro" id="IPR050263">
    <property type="entry name" value="Bact_Fimbrial_Adh_Pro"/>
</dbReference>
<accession>A0AAW7LMC9</accession>
<feature type="signal peptide" evidence="5">
    <location>
        <begin position="1"/>
        <end position="24"/>
    </location>
</feature>
<proteinExistence type="inferred from homology"/>
<dbReference type="SUPFAM" id="SSF49401">
    <property type="entry name" value="Bacterial adhesins"/>
    <property type="match status" value="1"/>
</dbReference>
<dbReference type="Proteomes" id="UP001169985">
    <property type="component" value="Unassembled WGS sequence"/>
</dbReference>
<evidence type="ECO:0000259" key="6">
    <source>
        <dbReference type="Pfam" id="PF00419"/>
    </source>
</evidence>
<protein>
    <submittedName>
        <fullName evidence="7">Fimbrial protein</fullName>
    </submittedName>
</protein>
<reference evidence="7" key="2">
    <citation type="submission" date="2023-01" db="EMBL/GenBank/DDBJ databases">
        <authorList>
            <person name="Hamerlinck H."/>
            <person name="Aerssens A."/>
            <person name="Boelens J."/>
            <person name="Messiaen A.-S."/>
            <person name="Vandendriessche S."/>
            <person name="Velghe A."/>
            <person name="Verhasselt B."/>
            <person name="Leroux-Roels I."/>
        </authorList>
    </citation>
    <scope>NUCLEOTIDE SEQUENCE</scope>
    <source>
        <strain evidence="7">UZG-GERCF-220920-Env23</strain>
    </source>
</reference>
<feature type="chain" id="PRO_5043846475" evidence="5">
    <location>
        <begin position="25"/>
        <end position="188"/>
    </location>
</feature>
<dbReference type="Pfam" id="PF00419">
    <property type="entry name" value="Fimbrial"/>
    <property type="match status" value="1"/>
</dbReference>
<gene>
    <name evidence="7" type="ORF">PEY55_06185</name>
</gene>
<evidence type="ECO:0000256" key="3">
    <source>
        <dbReference type="ARBA" id="ARBA00022729"/>
    </source>
</evidence>
<comment type="similarity">
    <text evidence="2">Belongs to the fimbrial protein family.</text>
</comment>
<dbReference type="AlphaFoldDB" id="A0AAW7LMC9"/>
<dbReference type="InterPro" id="IPR036937">
    <property type="entry name" value="Adhesion_dom_fimbrial_sf"/>
</dbReference>
<feature type="domain" description="Fimbrial-type adhesion" evidence="6">
    <location>
        <begin position="31"/>
        <end position="187"/>
    </location>
</feature>
<dbReference type="EMBL" id="JAQIHS010000006">
    <property type="protein sequence ID" value="MDN4367866.1"/>
    <property type="molecule type" value="Genomic_DNA"/>
</dbReference>
<keyword evidence="4" id="KW-0281">Fimbrium</keyword>
<reference evidence="7" key="1">
    <citation type="journal article" date="2023" name="Antimicrob Resist Infect Control">
        <title>Sanitary installations and wastewater plumbing as reservoir for the long-term circulation and transmission of carbapenemase producing Citrobacter freundii clones in a hospital setting.</title>
        <authorList>
            <person name="Hamerlinck H."/>
            <person name="Aerssens A."/>
            <person name="Boelens J."/>
            <person name="Dehaene A."/>
            <person name="McMahon M."/>
            <person name="Messiaen A.S."/>
            <person name="Vandendriessche S."/>
            <person name="Velghe A."/>
            <person name="Leroux-Roels I."/>
            <person name="Verhasselt B."/>
        </authorList>
    </citation>
    <scope>NUCLEOTIDE SEQUENCE</scope>
    <source>
        <strain evidence="7">UZG-GERCF-220920-Env23</strain>
    </source>
</reference>
<evidence type="ECO:0000256" key="4">
    <source>
        <dbReference type="ARBA" id="ARBA00023263"/>
    </source>
</evidence>
<evidence type="ECO:0000313" key="8">
    <source>
        <dbReference type="Proteomes" id="UP001169985"/>
    </source>
</evidence>
<evidence type="ECO:0000313" key="7">
    <source>
        <dbReference type="EMBL" id="MDN4367866.1"/>
    </source>
</evidence>
<name>A0AAW7LMC9_9ENTR</name>
<dbReference type="InterPro" id="IPR000259">
    <property type="entry name" value="Adhesion_dom_fimbrial"/>
</dbReference>
<sequence>MNKKLLTVLMAGSLIAAVNTSAFAEDTGKVEFSGRIVADTCVIDVDGAGANTVVTFADAYPDNFGSDGAIGPTKDFQISLAKCDPAIASLNLRFSGDTTDGEKLRLKNDLSDASAAKYVGITVTNNNGGNTDVVFDDSVPVSTTDVANTGDEATPSIFNYTAKVIQIGDEKPTAGKYHASANFTVFYR</sequence>